<dbReference type="CDD" id="cd00167">
    <property type="entry name" value="SANT"/>
    <property type="match status" value="2"/>
</dbReference>
<gene>
    <name evidence="9" type="ORF">Cgig2_033044</name>
</gene>
<feature type="domain" description="Myb-like" evidence="7">
    <location>
        <begin position="9"/>
        <end position="61"/>
    </location>
</feature>
<dbReference type="InterPro" id="IPR015495">
    <property type="entry name" value="Myb_TF_plants"/>
</dbReference>
<sequence>MGRAPCCEKVGLKRGRWTAEEDEKLAKYIQENGEGSWRSLPKNAGLLRCGKSCRLRWINYLRSDLKRGNITPEEEEIILKLHATLGNRWSAIAAQLPGRTDNEIKNYWNSHLSRKIHTFIRPNGEPNGETIVINMSHVSVPPKRRRGRTSRAAMQKNRALKNDESRISNDNNNNNNGNPNNCISLTQKNVALETNFKDGGPGQNNADNSVIGSQNLMLDAESELLGIEDIIMGLDGLSALQDEGISQVLNIAEGDGPIHSSSNSTSANVCNSTGSNGGSTASSTCFDHDHHDFSAGMDWDWEIGAVENLGNQEFEQLWGEKEQIISWLWDNEDCKLDGPDHLSNLATPDVDSEKEQAMVAWLLS</sequence>
<organism evidence="9 10">
    <name type="scientific">Carnegiea gigantea</name>
    <dbReference type="NCBI Taxonomy" id="171969"/>
    <lineage>
        <taxon>Eukaryota</taxon>
        <taxon>Viridiplantae</taxon>
        <taxon>Streptophyta</taxon>
        <taxon>Embryophyta</taxon>
        <taxon>Tracheophyta</taxon>
        <taxon>Spermatophyta</taxon>
        <taxon>Magnoliopsida</taxon>
        <taxon>eudicotyledons</taxon>
        <taxon>Gunneridae</taxon>
        <taxon>Pentapetalae</taxon>
        <taxon>Caryophyllales</taxon>
        <taxon>Cactineae</taxon>
        <taxon>Cactaceae</taxon>
        <taxon>Cactoideae</taxon>
        <taxon>Echinocereeae</taxon>
        <taxon>Carnegiea</taxon>
    </lineage>
</organism>
<reference evidence="9" key="1">
    <citation type="submission" date="2022-04" db="EMBL/GenBank/DDBJ databases">
        <title>Carnegiea gigantea Genome sequencing and assembly v2.</title>
        <authorList>
            <person name="Copetti D."/>
            <person name="Sanderson M.J."/>
            <person name="Burquez A."/>
            <person name="Wojciechowski M.F."/>
        </authorList>
    </citation>
    <scope>NUCLEOTIDE SEQUENCE</scope>
    <source>
        <strain evidence="9">SGP5-SGP5p</strain>
        <tissue evidence="9">Aerial part</tissue>
    </source>
</reference>
<dbReference type="InterPro" id="IPR017930">
    <property type="entry name" value="Myb_dom"/>
</dbReference>
<feature type="domain" description="Myb-like" evidence="7">
    <location>
        <begin position="62"/>
        <end position="112"/>
    </location>
</feature>
<dbReference type="GO" id="GO:0003677">
    <property type="term" value="F:DNA binding"/>
    <property type="evidence" value="ECO:0007669"/>
    <property type="project" value="UniProtKB-KW"/>
</dbReference>
<evidence type="ECO:0000256" key="5">
    <source>
        <dbReference type="ARBA" id="ARBA00023242"/>
    </source>
</evidence>
<dbReference type="InterPro" id="IPR009057">
    <property type="entry name" value="Homeodomain-like_sf"/>
</dbReference>
<evidence type="ECO:0000259" key="7">
    <source>
        <dbReference type="PROSITE" id="PS50090"/>
    </source>
</evidence>
<evidence type="ECO:0000259" key="8">
    <source>
        <dbReference type="PROSITE" id="PS51294"/>
    </source>
</evidence>
<dbReference type="PROSITE" id="PS51294">
    <property type="entry name" value="HTH_MYB"/>
    <property type="match status" value="2"/>
</dbReference>
<feature type="domain" description="HTH myb-type" evidence="8">
    <location>
        <begin position="62"/>
        <end position="116"/>
    </location>
</feature>
<comment type="subcellular location">
    <subcellularLocation>
        <location evidence="1">Nucleus</location>
    </subcellularLocation>
</comment>
<dbReference type="SMART" id="SM00717">
    <property type="entry name" value="SANT"/>
    <property type="match status" value="2"/>
</dbReference>
<keyword evidence="2" id="KW-0805">Transcription regulation</keyword>
<evidence type="ECO:0000313" key="9">
    <source>
        <dbReference type="EMBL" id="KAJ8438165.1"/>
    </source>
</evidence>
<feature type="compositionally biased region" description="Low complexity" evidence="6">
    <location>
        <begin position="169"/>
        <end position="181"/>
    </location>
</feature>
<evidence type="ECO:0000256" key="1">
    <source>
        <dbReference type="ARBA" id="ARBA00004123"/>
    </source>
</evidence>
<feature type="region of interest" description="Disordered" evidence="6">
    <location>
        <begin position="140"/>
        <end position="183"/>
    </location>
</feature>
<dbReference type="Gene3D" id="1.10.10.60">
    <property type="entry name" value="Homeodomain-like"/>
    <property type="match status" value="2"/>
</dbReference>
<keyword evidence="4" id="KW-0804">Transcription</keyword>
<dbReference type="GO" id="GO:0005634">
    <property type="term" value="C:nucleus"/>
    <property type="evidence" value="ECO:0007669"/>
    <property type="project" value="UniProtKB-SubCell"/>
</dbReference>
<dbReference type="AlphaFoldDB" id="A0A9Q1QEZ8"/>
<keyword evidence="3" id="KW-0238">DNA-binding</keyword>
<evidence type="ECO:0000256" key="6">
    <source>
        <dbReference type="SAM" id="MobiDB-lite"/>
    </source>
</evidence>
<dbReference type="PANTHER" id="PTHR47999:SF6">
    <property type="entry name" value="MYB-RELATED PROTEIN P"/>
    <property type="match status" value="1"/>
</dbReference>
<dbReference type="PANTHER" id="PTHR47999">
    <property type="entry name" value="TRANSCRIPTION FACTOR MYB8-RELATED-RELATED"/>
    <property type="match status" value="1"/>
</dbReference>
<dbReference type="SUPFAM" id="SSF46689">
    <property type="entry name" value="Homeodomain-like"/>
    <property type="match status" value="1"/>
</dbReference>
<dbReference type="PROSITE" id="PS50090">
    <property type="entry name" value="MYB_LIKE"/>
    <property type="match status" value="2"/>
</dbReference>
<dbReference type="Proteomes" id="UP001153076">
    <property type="component" value="Unassembled WGS sequence"/>
</dbReference>
<dbReference type="EMBL" id="JAKOGI010000267">
    <property type="protein sequence ID" value="KAJ8438165.1"/>
    <property type="molecule type" value="Genomic_DNA"/>
</dbReference>
<dbReference type="Pfam" id="PF00249">
    <property type="entry name" value="Myb_DNA-binding"/>
    <property type="match status" value="2"/>
</dbReference>
<protein>
    <submittedName>
        <fullName evidence="9">Uncharacterized protein</fullName>
    </submittedName>
</protein>
<name>A0A9Q1QEZ8_9CARY</name>
<evidence type="ECO:0000256" key="3">
    <source>
        <dbReference type="ARBA" id="ARBA00023125"/>
    </source>
</evidence>
<comment type="caution">
    <text evidence="9">The sequence shown here is derived from an EMBL/GenBank/DDBJ whole genome shotgun (WGS) entry which is preliminary data.</text>
</comment>
<evidence type="ECO:0000256" key="2">
    <source>
        <dbReference type="ARBA" id="ARBA00023015"/>
    </source>
</evidence>
<evidence type="ECO:0000256" key="4">
    <source>
        <dbReference type="ARBA" id="ARBA00023163"/>
    </source>
</evidence>
<dbReference type="OrthoDB" id="2143914at2759"/>
<feature type="domain" description="HTH myb-type" evidence="8">
    <location>
        <begin position="9"/>
        <end position="61"/>
    </location>
</feature>
<dbReference type="InterPro" id="IPR001005">
    <property type="entry name" value="SANT/Myb"/>
</dbReference>
<evidence type="ECO:0000313" key="10">
    <source>
        <dbReference type="Proteomes" id="UP001153076"/>
    </source>
</evidence>
<proteinExistence type="predicted"/>
<dbReference type="FunFam" id="1.10.10.60:FF:000121">
    <property type="entry name" value="Myb transcription factor"/>
    <property type="match status" value="1"/>
</dbReference>
<accession>A0A9Q1QEZ8</accession>
<keyword evidence="5" id="KW-0539">Nucleus</keyword>
<keyword evidence="10" id="KW-1185">Reference proteome</keyword>